<organism evidence="2 3">
    <name type="scientific">Prunus yedoensis var. nudiflora</name>
    <dbReference type="NCBI Taxonomy" id="2094558"/>
    <lineage>
        <taxon>Eukaryota</taxon>
        <taxon>Viridiplantae</taxon>
        <taxon>Streptophyta</taxon>
        <taxon>Embryophyta</taxon>
        <taxon>Tracheophyta</taxon>
        <taxon>Spermatophyta</taxon>
        <taxon>Magnoliopsida</taxon>
        <taxon>eudicotyledons</taxon>
        <taxon>Gunneridae</taxon>
        <taxon>Pentapetalae</taxon>
        <taxon>rosids</taxon>
        <taxon>fabids</taxon>
        <taxon>Rosales</taxon>
        <taxon>Rosaceae</taxon>
        <taxon>Amygdaloideae</taxon>
        <taxon>Amygdaleae</taxon>
        <taxon>Prunus</taxon>
    </lineage>
</organism>
<comment type="caution">
    <text evidence="2">The sequence shown here is derived from an EMBL/GenBank/DDBJ whole genome shotgun (WGS) entry which is preliminary data.</text>
</comment>
<keyword evidence="1" id="KW-0472">Membrane</keyword>
<dbReference type="Proteomes" id="UP000250321">
    <property type="component" value="Unassembled WGS sequence"/>
</dbReference>
<dbReference type="InterPro" id="IPR004158">
    <property type="entry name" value="DUF247_pln"/>
</dbReference>
<reference evidence="2 3" key="1">
    <citation type="submission" date="2018-02" db="EMBL/GenBank/DDBJ databases">
        <title>Draft genome of wild Prunus yedoensis var. nudiflora.</title>
        <authorList>
            <person name="Baek S."/>
            <person name="Kim J.-H."/>
            <person name="Choi K."/>
            <person name="Kim G.-B."/>
            <person name="Cho A."/>
            <person name="Jang H."/>
            <person name="Shin C.-H."/>
            <person name="Yu H.-J."/>
            <person name="Mun J.-H."/>
        </authorList>
    </citation>
    <scope>NUCLEOTIDE SEQUENCE [LARGE SCALE GENOMIC DNA]</scope>
    <source>
        <strain evidence="3">cv. Jeju island</strain>
        <tissue evidence="2">Leaf</tissue>
    </source>
</reference>
<evidence type="ECO:0000313" key="2">
    <source>
        <dbReference type="EMBL" id="PQQ02482.1"/>
    </source>
</evidence>
<dbReference type="EMBL" id="PJQY01001456">
    <property type="protein sequence ID" value="PQQ02482.1"/>
    <property type="molecule type" value="Genomic_DNA"/>
</dbReference>
<evidence type="ECO:0000313" key="3">
    <source>
        <dbReference type="Proteomes" id="UP000250321"/>
    </source>
</evidence>
<evidence type="ECO:0000256" key="1">
    <source>
        <dbReference type="SAM" id="Phobius"/>
    </source>
</evidence>
<dbReference type="PANTHER" id="PTHR31170:SF17">
    <property type="match status" value="1"/>
</dbReference>
<dbReference type="Pfam" id="PF03140">
    <property type="entry name" value="DUF247"/>
    <property type="match status" value="1"/>
</dbReference>
<gene>
    <name evidence="2" type="ORF">Pyn_24653</name>
</gene>
<proteinExistence type="predicted"/>
<dbReference type="OrthoDB" id="672127at2759"/>
<keyword evidence="3" id="KW-1185">Reference proteome</keyword>
<dbReference type="AlphaFoldDB" id="A0A314Y5X2"/>
<name>A0A314Y5X2_PRUYE</name>
<accession>A0A314Y5X2</accession>
<dbReference type="STRING" id="2094558.A0A314Y5X2"/>
<keyword evidence="1" id="KW-0812">Transmembrane</keyword>
<dbReference type="PANTHER" id="PTHR31170">
    <property type="entry name" value="BNAC04G53230D PROTEIN"/>
    <property type="match status" value="1"/>
</dbReference>
<protein>
    <submittedName>
        <fullName evidence="2">UPF0481 protein</fullName>
    </submittedName>
</protein>
<feature type="transmembrane region" description="Helical" evidence="1">
    <location>
        <begin position="88"/>
        <end position="112"/>
    </location>
</feature>
<keyword evidence="1" id="KW-1133">Transmembrane helix</keyword>
<sequence length="115" mass="12892">MTDYVTVMDSFVNTPRDLELLVENGIIENCLADNSEVSTLINNLGRGFSIGYNNFYYAGVCEDLKTHCGTPWHKWKTNLRQNYLNTPWAITSVIAAVFLLILTLIQAVCSIISTV</sequence>